<comment type="caution">
    <text evidence="1">The sequence shown here is derived from an EMBL/GenBank/DDBJ whole genome shotgun (WGS) entry which is preliminary data.</text>
</comment>
<reference evidence="1" key="1">
    <citation type="submission" date="2021-03" db="EMBL/GenBank/DDBJ databases">
        <title>Evolutionary priming and transition to the ectomycorrhizal habit in an iconic lineage of mushroom-forming fungi: is preadaptation a requirement?</title>
        <authorList>
            <consortium name="DOE Joint Genome Institute"/>
            <person name="Looney B.P."/>
            <person name="Miyauchi S."/>
            <person name="Morin E."/>
            <person name="Drula E."/>
            <person name="Courty P.E."/>
            <person name="Chicoki N."/>
            <person name="Fauchery L."/>
            <person name="Kohler A."/>
            <person name="Kuo A."/>
            <person name="LaButti K."/>
            <person name="Pangilinan J."/>
            <person name="Lipzen A."/>
            <person name="Riley R."/>
            <person name="Andreopoulos W."/>
            <person name="He G."/>
            <person name="Johnson J."/>
            <person name="Barry K.W."/>
            <person name="Grigoriev I.V."/>
            <person name="Nagy L."/>
            <person name="Hibbett D."/>
            <person name="Henrissat B."/>
            <person name="Matheny P.B."/>
            <person name="Labbe J."/>
            <person name="Martin A.F."/>
        </authorList>
    </citation>
    <scope>NUCLEOTIDE SEQUENCE</scope>
    <source>
        <strain evidence="1">BPL698</strain>
    </source>
</reference>
<proteinExistence type="predicted"/>
<dbReference type="EMBL" id="JAGFNK010000831">
    <property type="protein sequence ID" value="KAI9438852.1"/>
    <property type="molecule type" value="Genomic_DNA"/>
</dbReference>
<sequence>MSTIPDALNQAKNSYVRCGWGSEAAERGTTTSGALTSEPDERCSRPGKTVKAVRWDAMVSGGLRCVRMMKGIQDWLRRWRDVDERSKENGGERQGRKGGGDERKDERDDMGVVGMKGGWRVMAKAMTESQHKRNGGWKAGHSASADRQEENDGNIIWDIDVDAPAFMWYEDHHFQSELHKVKLFENKRLAPGGKGVGWSKASLKMGERIVWTRGQDGCRAVTVAMAL</sequence>
<keyword evidence="2" id="KW-1185">Reference proteome</keyword>
<dbReference type="Proteomes" id="UP001207468">
    <property type="component" value="Unassembled WGS sequence"/>
</dbReference>
<evidence type="ECO:0000313" key="2">
    <source>
        <dbReference type="Proteomes" id="UP001207468"/>
    </source>
</evidence>
<gene>
    <name evidence="1" type="ORF">F5148DRAFT_1154209</name>
</gene>
<organism evidence="1 2">
    <name type="scientific">Russula earlei</name>
    <dbReference type="NCBI Taxonomy" id="71964"/>
    <lineage>
        <taxon>Eukaryota</taxon>
        <taxon>Fungi</taxon>
        <taxon>Dikarya</taxon>
        <taxon>Basidiomycota</taxon>
        <taxon>Agaricomycotina</taxon>
        <taxon>Agaricomycetes</taxon>
        <taxon>Russulales</taxon>
        <taxon>Russulaceae</taxon>
        <taxon>Russula</taxon>
    </lineage>
</organism>
<accession>A0ACC0TSX1</accession>
<name>A0ACC0TSX1_9AGAM</name>
<protein>
    <submittedName>
        <fullName evidence="1">Uncharacterized protein</fullName>
    </submittedName>
</protein>
<evidence type="ECO:0000313" key="1">
    <source>
        <dbReference type="EMBL" id="KAI9438852.1"/>
    </source>
</evidence>